<proteinExistence type="evidence at transcript level"/>
<accession>A0A125QUQ6</accession>
<organism evidence="1">
    <name type="scientific">Bactrocera dorsalis</name>
    <name type="common">Oriental fruit fly</name>
    <name type="synonym">Dacus dorsalis</name>
    <dbReference type="NCBI Taxonomy" id="27457"/>
    <lineage>
        <taxon>Eukaryota</taxon>
        <taxon>Metazoa</taxon>
        <taxon>Ecdysozoa</taxon>
        <taxon>Arthropoda</taxon>
        <taxon>Hexapoda</taxon>
        <taxon>Insecta</taxon>
        <taxon>Pterygota</taxon>
        <taxon>Neoptera</taxon>
        <taxon>Endopterygota</taxon>
        <taxon>Diptera</taxon>
        <taxon>Brachycera</taxon>
        <taxon>Muscomorpha</taxon>
        <taxon>Tephritoidea</taxon>
        <taxon>Tephritidae</taxon>
        <taxon>Bactrocera</taxon>
        <taxon>Bactrocera</taxon>
    </lineage>
</organism>
<dbReference type="EMBL" id="KP696467">
    <property type="protein sequence ID" value="AKM99606.1"/>
    <property type="molecule type" value="mRNA"/>
</dbReference>
<dbReference type="AlphaFoldDB" id="A0A125QUQ6"/>
<sequence>INKFFTSMIIYFVWVLNSYNGKNTATSKKVFYTINVIFDFNNYALNILIFL</sequence>
<reference evidence="1" key="1">
    <citation type="submission" date="2015-01" db="EMBL/GenBank/DDBJ databases">
        <title>Identification of candidate chemosensory genes in the antennal transcriptome of oriental fruit fly, Bactrocera dorsalis (Hendel).</title>
        <authorList>
            <person name="Liu Z."/>
        </authorList>
    </citation>
    <scope>NUCLEOTIDE SEQUENCE</scope>
    <source>
        <strain evidence="1">C5409C1</strain>
    </source>
</reference>
<protein>
    <submittedName>
        <fullName evidence="1">Chemosensory binding protein 5</fullName>
    </submittedName>
</protein>
<name>A0A125QUQ6_BACDO</name>
<feature type="non-terminal residue" evidence="1">
    <location>
        <position position="1"/>
    </location>
</feature>
<evidence type="ECO:0000313" key="1">
    <source>
        <dbReference type="EMBL" id="AKM99606.1"/>
    </source>
</evidence>